<evidence type="ECO:0000313" key="6">
    <source>
        <dbReference type="Proteomes" id="UP000448199"/>
    </source>
</evidence>
<dbReference type="NCBIfam" id="TIGR00254">
    <property type="entry name" value="GGDEF"/>
    <property type="match status" value="1"/>
</dbReference>
<dbReference type="PANTHER" id="PTHR45138">
    <property type="entry name" value="REGULATORY COMPONENTS OF SENSORY TRANSDUCTION SYSTEM"/>
    <property type="match status" value="1"/>
</dbReference>
<name>A0A844XP35_9SPHN</name>
<dbReference type="FunFam" id="3.30.70.270:FF:000001">
    <property type="entry name" value="Diguanylate cyclase domain protein"/>
    <property type="match status" value="1"/>
</dbReference>
<feature type="transmembrane region" description="Helical" evidence="3">
    <location>
        <begin position="36"/>
        <end position="57"/>
    </location>
</feature>
<accession>A0A844XP35</accession>
<dbReference type="CDD" id="cd01949">
    <property type="entry name" value="GGDEF"/>
    <property type="match status" value="1"/>
</dbReference>
<gene>
    <name evidence="5" type="ORF">GRI69_05735</name>
</gene>
<feature type="transmembrane region" description="Helical" evidence="3">
    <location>
        <begin position="120"/>
        <end position="138"/>
    </location>
</feature>
<dbReference type="Proteomes" id="UP000448199">
    <property type="component" value="Unassembled WGS sequence"/>
</dbReference>
<evidence type="ECO:0000256" key="2">
    <source>
        <dbReference type="ARBA" id="ARBA00034247"/>
    </source>
</evidence>
<evidence type="ECO:0000256" key="3">
    <source>
        <dbReference type="SAM" id="Phobius"/>
    </source>
</evidence>
<keyword evidence="3" id="KW-0812">Transmembrane</keyword>
<sequence>MTAAFVLSINMFIASLFAVAFAVVASTHPTVRGARWLAAAYGAGVLDVVLEFILPWLVDPELAVVGIYLIYLTALTFGLIGVARHYRVKTPRLPITLVWGAAFLITPALLILPYDSTVRALLYQSPYATLQALMAWVVVRSGRKMALDKLLIIVSGLAVIFYLAKPVIAWKMGMAAGPQGYLASQYAAISQTMGSVILIALALALLLVIMRDTTSEMVAQSETDPLSGVLNRRGFEARGEISIQCAKKNGLPLALITLDLDRFKSINDSFGHAAGDTVIADIADLLANSVEDRDMVARLGGEEFAILLPGRNSLQASELAEYIRISISDKLPNRFNTDTAVTASFGVAELQETDELSDLCRRSDLALYEAKAAGRNTVATANLSSYNH</sequence>
<feature type="domain" description="GGDEF" evidence="4">
    <location>
        <begin position="251"/>
        <end position="383"/>
    </location>
</feature>
<comment type="caution">
    <text evidence="5">The sequence shown here is derived from an EMBL/GenBank/DDBJ whole genome shotgun (WGS) entry which is preliminary data.</text>
</comment>
<keyword evidence="3" id="KW-0472">Membrane</keyword>
<dbReference type="Gene3D" id="3.30.70.270">
    <property type="match status" value="1"/>
</dbReference>
<feature type="transmembrane region" description="Helical" evidence="3">
    <location>
        <begin position="150"/>
        <end position="168"/>
    </location>
</feature>
<reference evidence="5 6" key="1">
    <citation type="submission" date="2019-12" db="EMBL/GenBank/DDBJ databases">
        <title>Genomic-based taxomic classification of the family Erythrobacteraceae.</title>
        <authorList>
            <person name="Xu L."/>
        </authorList>
    </citation>
    <scope>NUCLEOTIDE SEQUENCE [LARGE SCALE GENOMIC DNA]</scope>
    <source>
        <strain evidence="5 6">DSM 17792</strain>
    </source>
</reference>
<dbReference type="PROSITE" id="PS50887">
    <property type="entry name" value="GGDEF"/>
    <property type="match status" value="1"/>
</dbReference>
<dbReference type="GO" id="GO:0052621">
    <property type="term" value="F:diguanylate cyclase activity"/>
    <property type="evidence" value="ECO:0007669"/>
    <property type="project" value="UniProtKB-EC"/>
</dbReference>
<dbReference type="SMART" id="SM00267">
    <property type="entry name" value="GGDEF"/>
    <property type="match status" value="1"/>
</dbReference>
<dbReference type="InterPro" id="IPR050469">
    <property type="entry name" value="Diguanylate_Cyclase"/>
</dbReference>
<protein>
    <recommendedName>
        <fullName evidence="1">diguanylate cyclase</fullName>
        <ecNumber evidence="1">2.7.7.65</ecNumber>
    </recommendedName>
</protein>
<keyword evidence="3" id="KW-1133">Transmembrane helix</keyword>
<dbReference type="AlphaFoldDB" id="A0A844XP35"/>
<comment type="catalytic activity">
    <reaction evidence="2">
        <text>2 GTP = 3',3'-c-di-GMP + 2 diphosphate</text>
        <dbReference type="Rhea" id="RHEA:24898"/>
        <dbReference type="ChEBI" id="CHEBI:33019"/>
        <dbReference type="ChEBI" id="CHEBI:37565"/>
        <dbReference type="ChEBI" id="CHEBI:58805"/>
        <dbReference type="EC" id="2.7.7.65"/>
    </reaction>
</comment>
<feature type="transmembrane region" description="Helical" evidence="3">
    <location>
        <begin position="188"/>
        <end position="209"/>
    </location>
</feature>
<dbReference type="InterPro" id="IPR029787">
    <property type="entry name" value="Nucleotide_cyclase"/>
</dbReference>
<dbReference type="InterPro" id="IPR000160">
    <property type="entry name" value="GGDEF_dom"/>
</dbReference>
<dbReference type="OrthoDB" id="384661at2"/>
<evidence type="ECO:0000256" key="1">
    <source>
        <dbReference type="ARBA" id="ARBA00012528"/>
    </source>
</evidence>
<feature type="transmembrane region" description="Helical" evidence="3">
    <location>
        <begin position="95"/>
        <end position="114"/>
    </location>
</feature>
<dbReference type="Pfam" id="PF00990">
    <property type="entry name" value="GGDEF"/>
    <property type="match status" value="1"/>
</dbReference>
<feature type="transmembrane region" description="Helical" evidence="3">
    <location>
        <begin position="63"/>
        <end position="83"/>
    </location>
</feature>
<organism evidence="5 6">
    <name type="scientific">Qipengyuania vulgaris</name>
    <dbReference type="NCBI Taxonomy" id="291985"/>
    <lineage>
        <taxon>Bacteria</taxon>
        <taxon>Pseudomonadati</taxon>
        <taxon>Pseudomonadota</taxon>
        <taxon>Alphaproteobacteria</taxon>
        <taxon>Sphingomonadales</taxon>
        <taxon>Erythrobacteraceae</taxon>
        <taxon>Qipengyuania</taxon>
    </lineage>
</organism>
<dbReference type="SUPFAM" id="SSF55073">
    <property type="entry name" value="Nucleotide cyclase"/>
    <property type="match status" value="1"/>
</dbReference>
<dbReference type="EC" id="2.7.7.65" evidence="1"/>
<evidence type="ECO:0000259" key="4">
    <source>
        <dbReference type="PROSITE" id="PS50887"/>
    </source>
</evidence>
<evidence type="ECO:0000313" key="5">
    <source>
        <dbReference type="EMBL" id="MXO47751.1"/>
    </source>
</evidence>
<keyword evidence="6" id="KW-1185">Reference proteome</keyword>
<dbReference type="PANTHER" id="PTHR45138:SF9">
    <property type="entry name" value="DIGUANYLATE CYCLASE DGCM-RELATED"/>
    <property type="match status" value="1"/>
</dbReference>
<feature type="transmembrane region" description="Helical" evidence="3">
    <location>
        <begin position="6"/>
        <end position="24"/>
    </location>
</feature>
<proteinExistence type="predicted"/>
<dbReference type="EMBL" id="WTYC01000002">
    <property type="protein sequence ID" value="MXO47751.1"/>
    <property type="molecule type" value="Genomic_DNA"/>
</dbReference>
<dbReference type="InterPro" id="IPR043128">
    <property type="entry name" value="Rev_trsase/Diguanyl_cyclase"/>
</dbReference>